<dbReference type="OrthoDB" id="6166881at2"/>
<dbReference type="Pfam" id="PF23840">
    <property type="entry name" value="Phage_tail_terminator"/>
    <property type="match status" value="1"/>
</dbReference>
<gene>
    <name evidence="1" type="ORF">FHU10_1258</name>
</gene>
<reference evidence="1" key="2">
    <citation type="submission" date="2019-08" db="EMBL/GenBank/DDBJ databases">
        <title>Investigation of anaerobic lignin degradation for improved lignocellulosic biofuels.</title>
        <authorList>
            <person name="Deangelis K.PhD."/>
        </authorList>
    </citation>
    <scope>NUCLEOTIDE SEQUENCE [LARGE SCALE GENOMIC DNA]</scope>
    <source>
        <strain evidence="1">128R</strain>
    </source>
</reference>
<evidence type="ECO:0000313" key="1">
    <source>
        <dbReference type="EMBL" id="TVZ68802.1"/>
    </source>
</evidence>
<sequence>MSSGPFDVSPIIDRLRDLVGSNKPLRLVGNVAEYTQLTNLTNATTPSAYVLLGKETPNDVSAGSRQSVRVVFGVVTVVRAQSSNVTNIESARVLLNPVVGAIRDSVIGWRIPGVPGIRAISWMGGETLDFQNGVLVWMDMYQTQHFIGGGNE</sequence>
<comment type="caution">
    <text evidence="1">The sequence shown here is derived from an EMBL/GenBank/DDBJ whole genome shotgun (WGS) entry which is preliminary data.</text>
</comment>
<evidence type="ECO:0008006" key="2">
    <source>
        <dbReference type="Google" id="ProtNLM"/>
    </source>
</evidence>
<reference evidence="1" key="1">
    <citation type="submission" date="2019-06" db="EMBL/GenBank/DDBJ databases">
        <authorList>
            <person name="Deangelis K."/>
            <person name="Huntemann M."/>
            <person name="Clum A."/>
            <person name="Pillay M."/>
            <person name="Palaniappan K."/>
            <person name="Varghese N."/>
            <person name="Mikhailova N."/>
            <person name="Stamatis D."/>
            <person name="Reddy T."/>
            <person name="Daum C."/>
            <person name="Shapiro N."/>
            <person name="Ivanova N."/>
            <person name="Kyrpides N."/>
            <person name="Woyke T."/>
        </authorList>
    </citation>
    <scope>NUCLEOTIDE SEQUENCE [LARGE SCALE GENOMIC DNA]</scope>
    <source>
        <strain evidence="1">128R</strain>
    </source>
</reference>
<dbReference type="InterPro" id="IPR056912">
    <property type="entry name" value="Phage_JBD30_tail_term-like"/>
</dbReference>
<proteinExistence type="predicted"/>
<organism evidence="1">
    <name type="scientific">Serratia fonticola</name>
    <dbReference type="NCBI Taxonomy" id="47917"/>
    <lineage>
        <taxon>Bacteria</taxon>
        <taxon>Pseudomonadati</taxon>
        <taxon>Pseudomonadota</taxon>
        <taxon>Gammaproteobacteria</taxon>
        <taxon>Enterobacterales</taxon>
        <taxon>Yersiniaceae</taxon>
        <taxon>Serratia</taxon>
    </lineage>
</organism>
<protein>
    <recommendedName>
        <fullName evidence="2">DUF3168 domain-containing protein</fullName>
    </recommendedName>
</protein>
<accession>A0A542BJE0</accession>
<dbReference type="EMBL" id="VISQ01000001">
    <property type="protein sequence ID" value="TVZ68802.1"/>
    <property type="molecule type" value="Genomic_DNA"/>
</dbReference>
<dbReference type="AlphaFoldDB" id="A0A542BJE0"/>
<name>A0A542BJE0_SERFO</name>